<reference evidence="2 3" key="1">
    <citation type="journal article" date="2018" name="Nat. Ecol. Evol.">
        <title>Pezizomycetes genomes reveal the molecular basis of ectomycorrhizal truffle lifestyle.</title>
        <authorList>
            <person name="Murat C."/>
            <person name="Payen T."/>
            <person name="Noel B."/>
            <person name="Kuo A."/>
            <person name="Morin E."/>
            <person name="Chen J."/>
            <person name="Kohler A."/>
            <person name="Krizsan K."/>
            <person name="Balestrini R."/>
            <person name="Da Silva C."/>
            <person name="Montanini B."/>
            <person name="Hainaut M."/>
            <person name="Levati E."/>
            <person name="Barry K.W."/>
            <person name="Belfiori B."/>
            <person name="Cichocki N."/>
            <person name="Clum A."/>
            <person name="Dockter R.B."/>
            <person name="Fauchery L."/>
            <person name="Guy J."/>
            <person name="Iotti M."/>
            <person name="Le Tacon F."/>
            <person name="Lindquist E.A."/>
            <person name="Lipzen A."/>
            <person name="Malagnac F."/>
            <person name="Mello A."/>
            <person name="Molinier V."/>
            <person name="Miyauchi S."/>
            <person name="Poulain J."/>
            <person name="Riccioni C."/>
            <person name="Rubini A."/>
            <person name="Sitrit Y."/>
            <person name="Splivallo R."/>
            <person name="Traeger S."/>
            <person name="Wang M."/>
            <person name="Zifcakova L."/>
            <person name="Wipf D."/>
            <person name="Zambonelli A."/>
            <person name="Paolocci F."/>
            <person name="Nowrousian M."/>
            <person name="Ottonello S."/>
            <person name="Baldrian P."/>
            <person name="Spatafora J.W."/>
            <person name="Henrissat B."/>
            <person name="Nagy L.G."/>
            <person name="Aury J.M."/>
            <person name="Wincker P."/>
            <person name="Grigoriev I.V."/>
            <person name="Bonfante P."/>
            <person name="Martin F.M."/>
        </authorList>
    </citation>
    <scope>NUCLEOTIDE SEQUENCE [LARGE SCALE GENOMIC DNA]</scope>
    <source>
        <strain evidence="2 3">CCBAS932</strain>
    </source>
</reference>
<protein>
    <submittedName>
        <fullName evidence="2">Uncharacterized protein</fullName>
    </submittedName>
</protein>
<evidence type="ECO:0000256" key="1">
    <source>
        <dbReference type="SAM" id="MobiDB-lite"/>
    </source>
</evidence>
<dbReference type="OrthoDB" id="5353858at2759"/>
<feature type="compositionally biased region" description="Polar residues" evidence="1">
    <location>
        <begin position="1"/>
        <end position="11"/>
    </location>
</feature>
<evidence type="ECO:0000313" key="3">
    <source>
        <dbReference type="Proteomes" id="UP000277580"/>
    </source>
</evidence>
<name>A0A3N4KP57_9PEZI</name>
<sequence length="577" mass="65549">MAKYKNTYQSVDRSDYSEGESSRSTRSLHETTDEMPDDNWLPRLPLRRPYNPSLPLVPWVTANSSMDLPELQASTGLLFAKICRYSITPEMKQAMHVFDAVIDLSRTLIKHYDVLFKLSLPDLDGPVKPTKDLPLLINSFLPSLLIMSELAYTYLLQQRSSRTDGRITPLELFIIATGLQIIRKKIYPYLRISVNLLYAVEHSANERNRSYNFRQLWLLSYESKVQLDMPWSELQAFKEEMLDRPIIVRPEKQNLKRGYQIWQAPHLCVNCPPQTLPALLDSLDDSLNIMFDHVRPYYLFSGGLDDNPFLRLPELPSGCRPPTVYNHAHCYHQEMLEGLSDDWYPTRLDGGRNGHPHERPDLHGRVAGCIGGPTWFHPLHFGIQPMPYRKKILNVGHSAPTTAINSECVAPVQPDDPLRDTGVLERSLSRNLPTVMNRARRWMTTLYYGHPAIATYYPEPTNEGAGTVVGGSSNSTASNRVDNLSTKVALSAVLGDDPPPRAERLRLRHVKSRRRASGGSFTWEEWGGDCVKMWTSFVDVVCLSCGLKDLIEKLFCFFGDTIWCNEGVTVRMGDVGI</sequence>
<organism evidence="2 3">
    <name type="scientific">Morchella conica CCBAS932</name>
    <dbReference type="NCBI Taxonomy" id="1392247"/>
    <lineage>
        <taxon>Eukaryota</taxon>
        <taxon>Fungi</taxon>
        <taxon>Dikarya</taxon>
        <taxon>Ascomycota</taxon>
        <taxon>Pezizomycotina</taxon>
        <taxon>Pezizomycetes</taxon>
        <taxon>Pezizales</taxon>
        <taxon>Morchellaceae</taxon>
        <taxon>Morchella</taxon>
    </lineage>
</organism>
<accession>A0A3N4KP57</accession>
<feature type="compositionally biased region" description="Basic and acidic residues" evidence="1">
    <location>
        <begin position="12"/>
        <end position="32"/>
    </location>
</feature>
<dbReference type="Proteomes" id="UP000277580">
    <property type="component" value="Unassembled WGS sequence"/>
</dbReference>
<evidence type="ECO:0000313" key="2">
    <source>
        <dbReference type="EMBL" id="RPB12394.1"/>
    </source>
</evidence>
<gene>
    <name evidence="2" type="ORF">P167DRAFT_545626</name>
</gene>
<keyword evidence="3" id="KW-1185">Reference proteome</keyword>
<dbReference type="InParanoid" id="A0A3N4KP57"/>
<proteinExistence type="predicted"/>
<dbReference type="AlphaFoldDB" id="A0A3N4KP57"/>
<feature type="region of interest" description="Disordered" evidence="1">
    <location>
        <begin position="1"/>
        <end position="42"/>
    </location>
</feature>
<dbReference type="EMBL" id="ML119129">
    <property type="protein sequence ID" value="RPB12394.1"/>
    <property type="molecule type" value="Genomic_DNA"/>
</dbReference>